<evidence type="ECO:0000313" key="1">
    <source>
        <dbReference type="EMBL" id="CCA17852.1"/>
    </source>
</evidence>
<reference evidence="1" key="1">
    <citation type="journal article" date="2011" name="PLoS Biol.">
        <title>Gene gain and loss during evolution of obligate parasitism in the white rust pathogen of Arabidopsis thaliana.</title>
        <authorList>
            <person name="Kemen E."/>
            <person name="Gardiner A."/>
            <person name="Schultz-Larsen T."/>
            <person name="Kemen A.C."/>
            <person name="Balmuth A.L."/>
            <person name="Robert-Seilaniantz A."/>
            <person name="Bailey K."/>
            <person name="Holub E."/>
            <person name="Studholme D.J."/>
            <person name="Maclean D."/>
            <person name="Jones J.D."/>
        </authorList>
    </citation>
    <scope>NUCLEOTIDE SEQUENCE</scope>
</reference>
<organism evidence="1">
    <name type="scientific">Albugo laibachii Nc14</name>
    <dbReference type="NCBI Taxonomy" id="890382"/>
    <lineage>
        <taxon>Eukaryota</taxon>
        <taxon>Sar</taxon>
        <taxon>Stramenopiles</taxon>
        <taxon>Oomycota</taxon>
        <taxon>Peronosporomycetes</taxon>
        <taxon>Albuginales</taxon>
        <taxon>Albuginaceae</taxon>
        <taxon>Albugo</taxon>
    </lineage>
</organism>
<dbReference type="AlphaFoldDB" id="F0W9N4"/>
<proteinExistence type="predicted"/>
<sequence length="94" mass="10988">MAQWITTNTSRQRLLHQNLAAFPSFFTLRVRSSESKAQMSDLRYLVPALVKYFQPQRFVTVTLHLSDKVKMRTPPNLNARMINWSSDLFADLFP</sequence>
<protein>
    <submittedName>
        <fullName evidence="1">AlNc14C41G3489 protein</fullName>
    </submittedName>
</protein>
<accession>F0W9N4</accession>
<reference evidence="1" key="2">
    <citation type="submission" date="2011-02" db="EMBL/GenBank/DDBJ databases">
        <authorList>
            <person name="MacLean D."/>
        </authorList>
    </citation>
    <scope>NUCLEOTIDE SEQUENCE</scope>
</reference>
<dbReference type="EMBL" id="FR824086">
    <property type="protein sequence ID" value="CCA17852.1"/>
    <property type="molecule type" value="Genomic_DNA"/>
</dbReference>
<gene>
    <name evidence="1" type="primary">AlNc14C41G3489</name>
    <name evidence="1" type="ORF">ALNC14_039950</name>
</gene>
<dbReference type="HOGENOM" id="CLU_2390567_0_0_1"/>
<name>F0W9N4_9STRA</name>